<organism evidence="12 13">
    <name type="scientific">Cohnella candidum</name>
    <dbReference type="NCBI Taxonomy" id="2674991"/>
    <lineage>
        <taxon>Bacteria</taxon>
        <taxon>Bacillati</taxon>
        <taxon>Bacillota</taxon>
        <taxon>Bacilli</taxon>
        <taxon>Bacillales</taxon>
        <taxon>Paenibacillaceae</taxon>
        <taxon>Cohnella</taxon>
    </lineage>
</organism>
<comment type="similarity">
    <text evidence="9">Belongs to the anthranilate phosphoribosyltransferase family.</text>
</comment>
<dbReference type="GO" id="GO:0004048">
    <property type="term" value="F:anthranilate phosphoribosyltransferase activity"/>
    <property type="evidence" value="ECO:0007669"/>
    <property type="project" value="UniProtKB-UniRule"/>
</dbReference>
<feature type="binding site" evidence="9">
    <location>
        <position position="237"/>
    </location>
    <ligand>
        <name>Mg(2+)</name>
        <dbReference type="ChEBI" id="CHEBI:18420"/>
        <label>2</label>
    </ligand>
</feature>
<evidence type="ECO:0000259" key="11">
    <source>
        <dbReference type="Pfam" id="PF02885"/>
    </source>
</evidence>
<evidence type="ECO:0000256" key="2">
    <source>
        <dbReference type="ARBA" id="ARBA00022605"/>
    </source>
</evidence>
<evidence type="ECO:0000256" key="9">
    <source>
        <dbReference type="HAMAP-Rule" id="MF_00211"/>
    </source>
</evidence>
<gene>
    <name evidence="9 12" type="primary">trpD</name>
    <name evidence="12" type="ORF">EAV92_09125</name>
</gene>
<evidence type="ECO:0000313" key="12">
    <source>
        <dbReference type="EMBL" id="AYQ72711.1"/>
    </source>
</evidence>
<feature type="domain" description="Glycosyl transferase family 3 N-terminal" evidence="11">
    <location>
        <begin position="19"/>
        <end position="76"/>
    </location>
</feature>
<dbReference type="SUPFAM" id="SSF47648">
    <property type="entry name" value="Nucleoside phosphorylase/phosphoribosyltransferase N-terminal domain"/>
    <property type="match status" value="1"/>
</dbReference>
<comment type="similarity">
    <text evidence="8">In the C-terminal section; belongs to the anthranilate phosphoribosyltransferase family.</text>
</comment>
<feature type="binding site" evidence="9">
    <location>
        <begin position="95"/>
        <end position="96"/>
    </location>
    <ligand>
        <name>5-phospho-alpha-D-ribose 1-diphosphate</name>
        <dbReference type="ChEBI" id="CHEBI:58017"/>
    </ligand>
</feature>
<dbReference type="FunFam" id="3.40.1030.10:FF:000002">
    <property type="entry name" value="Anthranilate phosphoribosyltransferase"/>
    <property type="match status" value="1"/>
</dbReference>
<keyword evidence="2 9" id="KW-0028">Amino-acid biosynthesis</keyword>
<evidence type="ECO:0000256" key="1">
    <source>
        <dbReference type="ARBA" id="ARBA00004907"/>
    </source>
</evidence>
<dbReference type="NCBIfam" id="TIGR01245">
    <property type="entry name" value="trpD"/>
    <property type="match status" value="1"/>
</dbReference>
<dbReference type="KEGG" id="coh:EAV92_09125"/>
<evidence type="ECO:0000256" key="4">
    <source>
        <dbReference type="ARBA" id="ARBA00022679"/>
    </source>
</evidence>
<dbReference type="SUPFAM" id="SSF52418">
    <property type="entry name" value="Nucleoside phosphorylase/phosphoribosyltransferase catalytic domain"/>
    <property type="match status" value="1"/>
</dbReference>
<comment type="cofactor">
    <cofactor evidence="9">
        <name>Mg(2+)</name>
        <dbReference type="ChEBI" id="CHEBI:18420"/>
    </cofactor>
    <text evidence="9">Binds 2 magnesium ions per monomer.</text>
</comment>
<dbReference type="GO" id="GO:0000162">
    <property type="term" value="P:L-tryptophan biosynthetic process"/>
    <property type="evidence" value="ECO:0007669"/>
    <property type="project" value="UniProtKB-UniRule"/>
</dbReference>
<dbReference type="Proteomes" id="UP000269097">
    <property type="component" value="Chromosome"/>
</dbReference>
<name>A0A3G3JXZ0_9BACL</name>
<feature type="binding site" evidence="9">
    <location>
        <position position="92"/>
    </location>
    <ligand>
        <name>5-phospho-alpha-D-ribose 1-diphosphate</name>
        <dbReference type="ChEBI" id="CHEBI:58017"/>
    </ligand>
</feature>
<comment type="function">
    <text evidence="9">Catalyzes the transfer of the phosphoribosyl group of 5-phosphorylribose-1-pyrophosphate (PRPP) to anthranilate to yield N-(5'-phosphoribosyl)-anthranilate (PRA).</text>
</comment>
<comment type="caution">
    <text evidence="9">Lacks conserved residue(s) required for the propagation of feature annotation.</text>
</comment>
<comment type="catalytic activity">
    <reaction evidence="7 9">
        <text>N-(5-phospho-beta-D-ribosyl)anthranilate + diphosphate = 5-phospho-alpha-D-ribose 1-diphosphate + anthranilate</text>
        <dbReference type="Rhea" id="RHEA:11768"/>
        <dbReference type="ChEBI" id="CHEBI:16567"/>
        <dbReference type="ChEBI" id="CHEBI:18277"/>
        <dbReference type="ChEBI" id="CHEBI:33019"/>
        <dbReference type="ChEBI" id="CHEBI:58017"/>
        <dbReference type="EC" id="2.4.2.18"/>
    </reaction>
</comment>
<evidence type="ECO:0000256" key="6">
    <source>
        <dbReference type="ARBA" id="ARBA00023141"/>
    </source>
</evidence>
<dbReference type="UniPathway" id="UPA00035">
    <property type="reaction ID" value="UER00041"/>
</dbReference>
<comment type="subunit">
    <text evidence="9">Homodimer.</text>
</comment>
<dbReference type="EC" id="2.4.2.18" evidence="9"/>
<evidence type="ECO:0000256" key="7">
    <source>
        <dbReference type="ARBA" id="ARBA00052328"/>
    </source>
</evidence>
<dbReference type="HAMAP" id="MF_00211">
    <property type="entry name" value="TrpD"/>
    <property type="match status" value="1"/>
</dbReference>
<evidence type="ECO:0000256" key="3">
    <source>
        <dbReference type="ARBA" id="ARBA00022676"/>
    </source>
</evidence>
<dbReference type="Gene3D" id="3.40.1030.10">
    <property type="entry name" value="Nucleoside phosphorylase/phosphoribosyltransferase catalytic domain"/>
    <property type="match status" value="1"/>
</dbReference>
<feature type="domain" description="Glycosyl transferase family 3" evidence="10">
    <location>
        <begin position="85"/>
        <end position="335"/>
    </location>
</feature>
<feature type="binding site" evidence="9">
    <location>
        <position position="104"/>
    </location>
    <ligand>
        <name>Mg(2+)</name>
        <dbReference type="ChEBI" id="CHEBI:18420"/>
        <label>1</label>
    </ligand>
</feature>
<feature type="binding site" evidence="9">
    <location>
        <begin position="120"/>
        <end position="128"/>
    </location>
    <ligand>
        <name>5-phospho-alpha-D-ribose 1-diphosphate</name>
        <dbReference type="ChEBI" id="CHEBI:58017"/>
    </ligand>
</feature>
<dbReference type="PANTHER" id="PTHR43285:SF2">
    <property type="entry name" value="ANTHRANILATE PHOSPHORIBOSYLTRANSFERASE"/>
    <property type="match status" value="1"/>
</dbReference>
<protein>
    <recommendedName>
        <fullName evidence="9">Anthranilate phosphoribosyltransferase</fullName>
        <ecNumber evidence="9">2.4.2.18</ecNumber>
    </recommendedName>
</protein>
<dbReference type="GO" id="GO:0005829">
    <property type="term" value="C:cytosol"/>
    <property type="evidence" value="ECO:0007669"/>
    <property type="project" value="TreeGrafter"/>
</dbReference>
<dbReference type="InterPro" id="IPR035902">
    <property type="entry name" value="Nuc_phospho_transferase"/>
</dbReference>
<proteinExistence type="inferred from homology"/>
<keyword evidence="9" id="KW-0460">Magnesium</keyword>
<reference evidence="12 13" key="1">
    <citation type="submission" date="2018-10" db="EMBL/GenBank/DDBJ databases">
        <title>Genome Sequence of Cohnella sp.</title>
        <authorList>
            <person name="Srinivasan S."/>
            <person name="Kim M.K."/>
        </authorList>
    </citation>
    <scope>NUCLEOTIDE SEQUENCE [LARGE SCALE GENOMIC DNA]</scope>
    <source>
        <strain evidence="12 13">18JY8-7</strain>
    </source>
</reference>
<dbReference type="InterPro" id="IPR017459">
    <property type="entry name" value="Glycosyl_Trfase_fam3_N_dom"/>
</dbReference>
<dbReference type="RefSeq" id="WP_123040793.1">
    <property type="nucleotide sequence ID" value="NZ_CP033433.1"/>
</dbReference>
<keyword evidence="6 9" id="KW-0057">Aromatic amino acid biosynthesis</keyword>
<dbReference type="Gene3D" id="1.20.970.10">
    <property type="entry name" value="Transferase, Pyrimidine Nucleoside Phosphorylase, Chain C"/>
    <property type="match status" value="1"/>
</dbReference>
<evidence type="ECO:0000256" key="5">
    <source>
        <dbReference type="ARBA" id="ARBA00022822"/>
    </source>
</evidence>
<comment type="pathway">
    <text evidence="1 9">Amino-acid biosynthesis; L-tryptophan biosynthesis; L-tryptophan from chorismate: step 2/5.</text>
</comment>
<sequence length="353" mass="36831">MELLTGNGKTLFGIPQGLAAVTGGRDLTREEAFEIMTAIMQGEATSAQIGAMLIALRMKGETVDEITGFAEAMRSFSSRVQTENADLLDTCGTGGSGIHKFNISTASAIIAAAAGARVAKHGNRAMSGKAGSADVLEALGVNIQLTAQQAADCLARENICFMFAQLYHPALKHAAAPRKELGVRTIFNMLGPLANPANADRQLIGLYDRTKTATVAEVLARLGLKRAMVVGSYDGLDEISLSAPTQVSELKDGEVKTYDITPEELGLMTVPLGAVQGGDAATNAAIIRRVLGGEKSPYRDVVLANAGACIYVSGRAATLQDGVKAAAEAIDSGKAEGKLRQWVATTGELNHVS</sequence>
<dbReference type="InterPro" id="IPR005940">
    <property type="entry name" value="Anthranilate_Pribosyl_Tfrase"/>
</dbReference>
<dbReference type="InterPro" id="IPR036320">
    <property type="entry name" value="Glycosyl_Trfase_fam3_N_dom_sf"/>
</dbReference>
<dbReference type="Pfam" id="PF02885">
    <property type="entry name" value="Glycos_trans_3N"/>
    <property type="match status" value="1"/>
</dbReference>
<feature type="binding site" evidence="9">
    <location>
        <position position="238"/>
    </location>
    <ligand>
        <name>Mg(2+)</name>
        <dbReference type="ChEBI" id="CHEBI:18420"/>
        <label>1</label>
    </ligand>
</feature>
<dbReference type="PANTHER" id="PTHR43285">
    <property type="entry name" value="ANTHRANILATE PHOSPHORIBOSYLTRANSFERASE"/>
    <property type="match status" value="1"/>
</dbReference>
<keyword evidence="13" id="KW-1185">Reference proteome</keyword>
<evidence type="ECO:0000259" key="10">
    <source>
        <dbReference type="Pfam" id="PF00591"/>
    </source>
</evidence>
<dbReference type="InterPro" id="IPR000312">
    <property type="entry name" value="Glycosyl_Trfase_fam3"/>
</dbReference>
<feature type="binding site" evidence="9">
    <location>
        <begin position="102"/>
        <end position="105"/>
    </location>
    <ligand>
        <name>5-phospho-alpha-D-ribose 1-diphosphate</name>
        <dbReference type="ChEBI" id="CHEBI:58017"/>
    </ligand>
</feature>
<keyword evidence="4 9" id="KW-0808">Transferase</keyword>
<keyword evidence="9" id="KW-0479">Metal-binding</keyword>
<dbReference type="AlphaFoldDB" id="A0A3G3JXZ0"/>
<feature type="binding site" evidence="9">
    <location>
        <position position="238"/>
    </location>
    <ligand>
        <name>Mg(2+)</name>
        <dbReference type="ChEBI" id="CHEBI:18420"/>
        <label>2</label>
    </ligand>
</feature>
<dbReference type="Pfam" id="PF00591">
    <property type="entry name" value="Glycos_transf_3"/>
    <property type="match status" value="1"/>
</dbReference>
<dbReference type="EMBL" id="CP033433">
    <property type="protein sequence ID" value="AYQ72711.1"/>
    <property type="molecule type" value="Genomic_DNA"/>
</dbReference>
<feature type="binding site" evidence="9">
    <location>
        <position position="123"/>
    </location>
    <ligand>
        <name>anthranilate</name>
        <dbReference type="ChEBI" id="CHEBI:16567"/>
        <label>1</label>
    </ligand>
</feature>
<accession>A0A3G3JXZ0</accession>
<keyword evidence="3 9" id="KW-0328">Glycosyltransferase</keyword>
<evidence type="ECO:0000256" key="8">
    <source>
        <dbReference type="ARBA" id="ARBA00061188"/>
    </source>
</evidence>
<evidence type="ECO:0000313" key="13">
    <source>
        <dbReference type="Proteomes" id="UP000269097"/>
    </source>
</evidence>
<keyword evidence="5 9" id="KW-0822">Tryptophan biosynthesis</keyword>
<feature type="binding site" evidence="9">
    <location>
        <position position="178"/>
    </location>
    <ligand>
        <name>anthranilate</name>
        <dbReference type="ChEBI" id="CHEBI:16567"/>
        <label>2</label>
    </ligand>
</feature>
<dbReference type="GO" id="GO:0000287">
    <property type="term" value="F:magnesium ion binding"/>
    <property type="evidence" value="ECO:0007669"/>
    <property type="project" value="UniProtKB-UniRule"/>
</dbReference>
<feature type="binding site" evidence="9">
    <location>
        <position position="132"/>
    </location>
    <ligand>
        <name>5-phospho-alpha-D-ribose 1-diphosphate</name>
        <dbReference type="ChEBI" id="CHEBI:58017"/>
    </ligand>
</feature>
<feature type="binding site" evidence="9">
    <location>
        <position position="92"/>
    </location>
    <ligand>
        <name>anthranilate</name>
        <dbReference type="ChEBI" id="CHEBI:16567"/>
        <label>1</label>
    </ligand>
</feature>